<protein>
    <submittedName>
        <fullName evidence="2">RNA-directed DNA polymerase, eukaryota</fullName>
    </submittedName>
</protein>
<feature type="compositionally biased region" description="Low complexity" evidence="1">
    <location>
        <begin position="323"/>
        <end position="334"/>
    </location>
</feature>
<dbReference type="GO" id="GO:0003964">
    <property type="term" value="F:RNA-directed DNA polymerase activity"/>
    <property type="evidence" value="ECO:0007669"/>
    <property type="project" value="UniProtKB-KW"/>
</dbReference>
<name>A0A2U1PAK2_ARTAN</name>
<feature type="region of interest" description="Disordered" evidence="1">
    <location>
        <begin position="247"/>
        <end position="338"/>
    </location>
</feature>
<dbReference type="AlphaFoldDB" id="A0A2U1PAK2"/>
<proteinExistence type="predicted"/>
<keyword evidence="2" id="KW-0808">Transferase</keyword>
<dbReference type="EMBL" id="PKPP01001433">
    <property type="protein sequence ID" value="PWA82774.1"/>
    <property type="molecule type" value="Genomic_DNA"/>
</dbReference>
<keyword evidence="3" id="KW-1185">Reference proteome</keyword>
<keyword evidence="2" id="KW-0548">Nucleotidyltransferase</keyword>
<sequence length="537" mass="59303">MGDRFGFVKFARVNDKGLLESKLNNIKIGNLKLLANLEQFDRDKKLVNGARKEAYTEGKPRKQALAAQAYGYVTKGVTFAEAAGGEFLVLDLDSLNNLPKLLNNIHVECEIRYLGGFNVMLCFKAMESAKEFMRSKDKGDRLWKNIMFERIAIVEVLGVPPHLWDGDLINKAGEKFGKVIIASKADDNNVNLFSGEVSLLSNDCNWICEYVTVNKKFKLLVKEKNVSWVPQFVLSASQDPNIGLIPVESNSSDESNDIPVSMETEKSPEKPMGNSDGKSADGGIEGDRVPRVSGCVNPNGRPTMEGGSHSKSKKRPKINNYDSSPSYGGISRSSKAIPKSKVHIISSIGDGKRKHVLEKNKALLDALRGETEDGSPPQDGKVDEVKDIQEDGEIREEDSNLNPPTAKLVCDQMGGEEITIEMNETFQVADRLNNIKLAGYENQVCEAIVEEETLYKNSDCLPIRRSWGRGRVEHVAVDSCGRSGGLLCMWDPDVFEMTSSVSDRNFILVHGKLKGCGSKLIVINVYSPQGLLEKRDL</sequence>
<gene>
    <name evidence="2" type="ORF">CTI12_AA174810</name>
</gene>
<organism evidence="2 3">
    <name type="scientific">Artemisia annua</name>
    <name type="common">Sweet wormwood</name>
    <dbReference type="NCBI Taxonomy" id="35608"/>
    <lineage>
        <taxon>Eukaryota</taxon>
        <taxon>Viridiplantae</taxon>
        <taxon>Streptophyta</taxon>
        <taxon>Embryophyta</taxon>
        <taxon>Tracheophyta</taxon>
        <taxon>Spermatophyta</taxon>
        <taxon>Magnoliopsida</taxon>
        <taxon>eudicotyledons</taxon>
        <taxon>Gunneridae</taxon>
        <taxon>Pentapetalae</taxon>
        <taxon>asterids</taxon>
        <taxon>campanulids</taxon>
        <taxon>Asterales</taxon>
        <taxon>Asteraceae</taxon>
        <taxon>Asteroideae</taxon>
        <taxon>Anthemideae</taxon>
        <taxon>Artemisiinae</taxon>
        <taxon>Artemisia</taxon>
    </lineage>
</organism>
<reference evidence="2 3" key="1">
    <citation type="journal article" date="2018" name="Mol. Plant">
        <title>The genome of Artemisia annua provides insight into the evolution of Asteraceae family and artemisinin biosynthesis.</title>
        <authorList>
            <person name="Shen Q."/>
            <person name="Zhang L."/>
            <person name="Liao Z."/>
            <person name="Wang S."/>
            <person name="Yan T."/>
            <person name="Shi P."/>
            <person name="Liu M."/>
            <person name="Fu X."/>
            <person name="Pan Q."/>
            <person name="Wang Y."/>
            <person name="Lv Z."/>
            <person name="Lu X."/>
            <person name="Zhang F."/>
            <person name="Jiang W."/>
            <person name="Ma Y."/>
            <person name="Chen M."/>
            <person name="Hao X."/>
            <person name="Li L."/>
            <person name="Tang Y."/>
            <person name="Lv G."/>
            <person name="Zhou Y."/>
            <person name="Sun X."/>
            <person name="Brodelius P.E."/>
            <person name="Rose J.K.C."/>
            <person name="Tang K."/>
        </authorList>
    </citation>
    <scope>NUCLEOTIDE SEQUENCE [LARGE SCALE GENOMIC DNA]</scope>
    <source>
        <strain evidence="3">cv. Huhao1</strain>
        <tissue evidence="2">Leaf</tissue>
    </source>
</reference>
<keyword evidence="2" id="KW-0695">RNA-directed DNA polymerase</keyword>
<accession>A0A2U1PAK2</accession>
<evidence type="ECO:0000313" key="3">
    <source>
        <dbReference type="Proteomes" id="UP000245207"/>
    </source>
</evidence>
<dbReference type="Proteomes" id="UP000245207">
    <property type="component" value="Unassembled WGS sequence"/>
</dbReference>
<evidence type="ECO:0000256" key="1">
    <source>
        <dbReference type="SAM" id="MobiDB-lite"/>
    </source>
</evidence>
<evidence type="ECO:0000313" key="2">
    <source>
        <dbReference type="EMBL" id="PWA82774.1"/>
    </source>
</evidence>
<comment type="caution">
    <text evidence="2">The sequence shown here is derived from an EMBL/GenBank/DDBJ whole genome shotgun (WGS) entry which is preliminary data.</text>
</comment>